<feature type="chain" id="PRO_5042141528" description="Pectinesterase inhibitor domain-containing protein" evidence="1">
    <location>
        <begin position="21"/>
        <end position="188"/>
    </location>
</feature>
<evidence type="ECO:0000313" key="2">
    <source>
        <dbReference type="EMBL" id="KAJ7207642.1"/>
    </source>
</evidence>
<dbReference type="EMBL" id="JARJCW010000036">
    <property type="protein sequence ID" value="KAJ7207642.1"/>
    <property type="molecule type" value="Genomic_DNA"/>
</dbReference>
<gene>
    <name evidence="2" type="ORF">GGX14DRAFT_455916</name>
</gene>
<protein>
    <recommendedName>
        <fullName evidence="4">Pectinesterase inhibitor domain-containing protein</fullName>
    </recommendedName>
</protein>
<feature type="signal peptide" evidence="1">
    <location>
        <begin position="1"/>
        <end position="20"/>
    </location>
</feature>
<accession>A0AAD6VAW3</accession>
<keyword evidence="1" id="KW-0732">Signal</keyword>
<comment type="caution">
    <text evidence="2">The sequence shown here is derived from an EMBL/GenBank/DDBJ whole genome shotgun (WGS) entry which is preliminary data.</text>
</comment>
<dbReference type="AlphaFoldDB" id="A0AAD6VAW3"/>
<name>A0AAD6VAW3_9AGAR</name>
<evidence type="ECO:0008006" key="4">
    <source>
        <dbReference type="Google" id="ProtNLM"/>
    </source>
</evidence>
<organism evidence="2 3">
    <name type="scientific">Mycena pura</name>
    <dbReference type="NCBI Taxonomy" id="153505"/>
    <lineage>
        <taxon>Eukaryota</taxon>
        <taxon>Fungi</taxon>
        <taxon>Dikarya</taxon>
        <taxon>Basidiomycota</taxon>
        <taxon>Agaricomycotina</taxon>
        <taxon>Agaricomycetes</taxon>
        <taxon>Agaricomycetidae</taxon>
        <taxon>Agaricales</taxon>
        <taxon>Marasmiineae</taxon>
        <taxon>Mycenaceae</taxon>
        <taxon>Mycena</taxon>
    </lineage>
</organism>
<keyword evidence="3" id="KW-1185">Reference proteome</keyword>
<dbReference type="Proteomes" id="UP001219525">
    <property type="component" value="Unassembled WGS sequence"/>
</dbReference>
<evidence type="ECO:0000256" key="1">
    <source>
        <dbReference type="SAM" id="SignalP"/>
    </source>
</evidence>
<reference evidence="2" key="1">
    <citation type="submission" date="2023-03" db="EMBL/GenBank/DDBJ databases">
        <title>Massive genome expansion in bonnet fungi (Mycena s.s.) driven by repeated elements and novel gene families across ecological guilds.</title>
        <authorList>
            <consortium name="Lawrence Berkeley National Laboratory"/>
            <person name="Harder C.B."/>
            <person name="Miyauchi S."/>
            <person name="Viragh M."/>
            <person name="Kuo A."/>
            <person name="Thoen E."/>
            <person name="Andreopoulos B."/>
            <person name="Lu D."/>
            <person name="Skrede I."/>
            <person name="Drula E."/>
            <person name="Henrissat B."/>
            <person name="Morin E."/>
            <person name="Kohler A."/>
            <person name="Barry K."/>
            <person name="LaButti K."/>
            <person name="Morin E."/>
            <person name="Salamov A."/>
            <person name="Lipzen A."/>
            <person name="Mereny Z."/>
            <person name="Hegedus B."/>
            <person name="Baldrian P."/>
            <person name="Stursova M."/>
            <person name="Weitz H."/>
            <person name="Taylor A."/>
            <person name="Grigoriev I.V."/>
            <person name="Nagy L.G."/>
            <person name="Martin F."/>
            <person name="Kauserud H."/>
        </authorList>
    </citation>
    <scope>NUCLEOTIDE SEQUENCE</scope>
    <source>
        <strain evidence="2">9144</strain>
    </source>
</reference>
<evidence type="ECO:0000313" key="3">
    <source>
        <dbReference type="Proteomes" id="UP001219525"/>
    </source>
</evidence>
<sequence>MGKFFARSILLLSLVASALSLFQHGIVSRDQHEIADSMISLAQNVHDAVVAAGGVHSDSGISDLMAVYNAFFLTKQSEIVAIHKLRGASSVSEAVEQTCLASMQDAAATMATGLDDFQNKAALMDEIYPGAVTEACNNLKDLRGNFATLASLVLGFNPSGENRKKLEAGRDDILGKLSATIGSTCAGK</sequence>
<proteinExistence type="predicted"/>